<dbReference type="UniPathway" id="UPA00135">
    <property type="reaction ID" value="UER00197"/>
</dbReference>
<evidence type="ECO:0000256" key="5">
    <source>
        <dbReference type="ARBA" id="ARBA00022605"/>
    </source>
</evidence>
<dbReference type="InterPro" id="IPR015422">
    <property type="entry name" value="PyrdxlP-dep_Trfase_small"/>
</dbReference>
<proteinExistence type="inferred from homology"/>
<dbReference type="EMBL" id="CP007772">
    <property type="protein sequence ID" value="AJC91349.1"/>
    <property type="molecule type" value="Genomic_DNA"/>
</dbReference>
<dbReference type="UniPathway" id="UPA00244">
    <property type="reaction ID" value="UER00311"/>
</dbReference>
<dbReference type="EC" id="2.6.1.52" evidence="12"/>
<evidence type="ECO:0000256" key="8">
    <source>
        <dbReference type="ARBA" id="ARBA00023096"/>
    </source>
</evidence>
<dbReference type="GO" id="GO:0008615">
    <property type="term" value="P:pyridoxine biosynthetic process"/>
    <property type="evidence" value="ECO:0007669"/>
    <property type="project" value="UniProtKB-UniRule"/>
</dbReference>
<comment type="function">
    <text evidence="12">Catalyzes the reversible conversion of 3-phosphohydroxypyruvate to phosphoserine and of 3-hydroxy-2-oxo-4-phosphonooxybutanoate to phosphohydroxythreonine.</text>
</comment>
<dbReference type="GO" id="GO:0004648">
    <property type="term" value="F:O-phospho-L-serine:2-oxoglutarate aminotransferase activity"/>
    <property type="evidence" value="ECO:0007669"/>
    <property type="project" value="UniProtKB-UniRule"/>
</dbReference>
<dbReference type="PANTHER" id="PTHR43247">
    <property type="entry name" value="PHOSPHOSERINE AMINOTRANSFERASE"/>
    <property type="match status" value="1"/>
</dbReference>
<dbReference type="HAMAP" id="MF_00160">
    <property type="entry name" value="SerC_aminotrans_5"/>
    <property type="match status" value="1"/>
</dbReference>
<dbReference type="NCBIfam" id="TIGR01364">
    <property type="entry name" value="serC_1"/>
    <property type="match status" value="1"/>
</dbReference>
<evidence type="ECO:0000256" key="2">
    <source>
        <dbReference type="ARBA" id="ARBA00005099"/>
    </source>
</evidence>
<dbReference type="SUPFAM" id="SSF53383">
    <property type="entry name" value="PLP-dependent transferases"/>
    <property type="match status" value="1"/>
</dbReference>
<dbReference type="HOGENOM" id="CLU_034866_0_2_7"/>
<evidence type="ECO:0000256" key="11">
    <source>
        <dbReference type="ARBA" id="ARBA00049007"/>
    </source>
</evidence>
<evidence type="ECO:0000256" key="7">
    <source>
        <dbReference type="ARBA" id="ARBA00022898"/>
    </source>
</evidence>
<comment type="similarity">
    <text evidence="3 12">Belongs to the class-V pyridoxal-phosphate-dependent aminotransferase family. SerC subfamily.</text>
</comment>
<gene>
    <name evidence="12 14" type="primary">serC</name>
    <name evidence="14" type="ORF">CSUB8521_1532</name>
</gene>
<feature type="binding site" evidence="12">
    <location>
        <position position="41"/>
    </location>
    <ligand>
        <name>L-glutamate</name>
        <dbReference type="ChEBI" id="CHEBI:29985"/>
    </ligand>
</feature>
<dbReference type="InterPro" id="IPR015424">
    <property type="entry name" value="PyrdxlP-dep_Trfase"/>
</dbReference>
<keyword evidence="6 12" id="KW-0808">Transferase</keyword>
<dbReference type="FunFam" id="3.90.1150.10:FF:000006">
    <property type="entry name" value="Phosphoserine aminotransferase"/>
    <property type="match status" value="1"/>
</dbReference>
<comment type="subunit">
    <text evidence="12">Homodimer.</text>
</comment>
<evidence type="ECO:0000256" key="4">
    <source>
        <dbReference type="ARBA" id="ARBA00022576"/>
    </source>
</evidence>
<dbReference type="PANTHER" id="PTHR43247:SF1">
    <property type="entry name" value="PHOSPHOSERINE AMINOTRANSFERASE"/>
    <property type="match status" value="1"/>
</dbReference>
<dbReference type="InterPro" id="IPR015421">
    <property type="entry name" value="PyrdxlP-dep_Trfase_major"/>
</dbReference>
<dbReference type="GO" id="GO:0005737">
    <property type="term" value="C:cytoplasm"/>
    <property type="evidence" value="ECO:0007669"/>
    <property type="project" value="UniProtKB-SubCell"/>
</dbReference>
<evidence type="ECO:0000313" key="14">
    <source>
        <dbReference type="EMBL" id="AJC91349.1"/>
    </source>
</evidence>
<organism evidence="14 15">
    <name type="scientific">Campylobacter subantarcticus LMG 24374</name>
    <dbReference type="NCBI Taxonomy" id="1388751"/>
    <lineage>
        <taxon>Bacteria</taxon>
        <taxon>Pseudomonadati</taxon>
        <taxon>Campylobacterota</taxon>
        <taxon>Epsilonproteobacteria</taxon>
        <taxon>Campylobacterales</taxon>
        <taxon>Campylobacteraceae</taxon>
        <taxon>Campylobacter</taxon>
    </lineage>
</organism>
<evidence type="ECO:0000256" key="6">
    <source>
        <dbReference type="ARBA" id="ARBA00022679"/>
    </source>
</evidence>
<comment type="pathway">
    <text evidence="1 12">Cofactor biosynthesis; pyridoxine 5'-phosphate biosynthesis; pyridoxine 5'-phosphate from D-erythrose 4-phosphate: step 3/5.</text>
</comment>
<keyword evidence="5 12" id="KW-0028">Amino-acid biosynthesis</keyword>
<evidence type="ECO:0000259" key="13">
    <source>
        <dbReference type="Pfam" id="PF00266"/>
    </source>
</evidence>
<dbReference type="InterPro" id="IPR000192">
    <property type="entry name" value="Aminotrans_V_dom"/>
</dbReference>
<feature type="binding site" evidence="12">
    <location>
        <position position="148"/>
    </location>
    <ligand>
        <name>pyridoxal 5'-phosphate</name>
        <dbReference type="ChEBI" id="CHEBI:597326"/>
    </ligand>
</feature>
<reference evidence="14 15" key="1">
    <citation type="journal article" date="2014" name="Genome Biol. Evol.">
        <title>Comparative Genomics of the Campylobacter lari Group.</title>
        <authorList>
            <person name="Miller W.G."/>
            <person name="Yee E."/>
            <person name="Chapman M.H."/>
            <person name="Smith T.P."/>
            <person name="Bono J.L."/>
            <person name="Huynh S."/>
            <person name="Parker C.T."/>
            <person name="Vandamme P."/>
            <person name="Luong K."/>
            <person name="Korlach J."/>
        </authorList>
    </citation>
    <scope>NUCLEOTIDE SEQUENCE [LARGE SCALE GENOMIC DNA]</scope>
    <source>
        <strain evidence="14 15">LMG 24374</strain>
    </source>
</reference>
<evidence type="ECO:0000256" key="12">
    <source>
        <dbReference type="HAMAP-Rule" id="MF_00160"/>
    </source>
</evidence>
<dbReference type="Proteomes" id="UP000031135">
    <property type="component" value="Chromosome"/>
</dbReference>
<comment type="catalytic activity">
    <reaction evidence="10 12">
        <text>4-(phosphooxy)-L-threonine + 2-oxoglutarate = (R)-3-hydroxy-2-oxo-4-phosphooxybutanoate + L-glutamate</text>
        <dbReference type="Rhea" id="RHEA:16573"/>
        <dbReference type="ChEBI" id="CHEBI:16810"/>
        <dbReference type="ChEBI" id="CHEBI:29985"/>
        <dbReference type="ChEBI" id="CHEBI:58452"/>
        <dbReference type="ChEBI" id="CHEBI:58538"/>
        <dbReference type="EC" id="2.6.1.52"/>
    </reaction>
</comment>
<dbReference type="GO" id="GO:0030170">
    <property type="term" value="F:pyridoxal phosphate binding"/>
    <property type="evidence" value="ECO:0007669"/>
    <property type="project" value="UniProtKB-UniRule"/>
</dbReference>
<comment type="subcellular location">
    <subcellularLocation>
        <location evidence="12">Cytoplasm</location>
    </subcellularLocation>
</comment>
<dbReference type="OrthoDB" id="9809412at2"/>
<comment type="cofactor">
    <cofactor evidence="12">
        <name>pyridoxal 5'-phosphate</name>
        <dbReference type="ChEBI" id="CHEBI:597326"/>
    </cofactor>
    <text evidence="12">Binds 1 pyridoxal phosphate per subunit.</text>
</comment>
<dbReference type="KEGG" id="csm:CSUB8521_1532"/>
<dbReference type="PIRSF" id="PIRSF000525">
    <property type="entry name" value="SerC"/>
    <property type="match status" value="1"/>
</dbReference>
<accession>A0A0A8HEJ4</accession>
<dbReference type="InterPro" id="IPR022278">
    <property type="entry name" value="Pser_aminoTfrase"/>
</dbReference>
<dbReference type="GO" id="GO:0006564">
    <property type="term" value="P:L-serine biosynthetic process"/>
    <property type="evidence" value="ECO:0007669"/>
    <property type="project" value="UniProtKB-UniRule"/>
</dbReference>
<feature type="binding site" evidence="12">
    <location>
        <begin position="233"/>
        <end position="234"/>
    </location>
    <ligand>
        <name>pyridoxal 5'-phosphate</name>
        <dbReference type="ChEBI" id="CHEBI:597326"/>
    </ligand>
</feature>
<protein>
    <recommendedName>
        <fullName evidence="12">Phosphoserine aminotransferase</fullName>
        <ecNumber evidence="12">2.6.1.52</ecNumber>
    </recommendedName>
    <alternativeName>
        <fullName evidence="12">Phosphohydroxythreonine aminotransferase</fullName>
        <shortName evidence="12">PSAT</shortName>
    </alternativeName>
</protein>
<keyword evidence="7 12" id="KW-0663">Pyridoxal phosphate</keyword>
<dbReference type="Pfam" id="PF00266">
    <property type="entry name" value="Aminotran_5"/>
    <property type="match status" value="1"/>
</dbReference>
<dbReference type="Gene3D" id="3.40.640.10">
    <property type="entry name" value="Type I PLP-dependent aspartate aminotransferase-like (Major domain)"/>
    <property type="match status" value="1"/>
</dbReference>
<keyword evidence="9 12" id="KW-0718">Serine biosynthesis</keyword>
<evidence type="ECO:0000256" key="10">
    <source>
        <dbReference type="ARBA" id="ARBA00047630"/>
    </source>
</evidence>
<feature type="domain" description="Aminotransferase class V" evidence="13">
    <location>
        <begin position="4"/>
        <end position="346"/>
    </location>
</feature>
<evidence type="ECO:0000256" key="1">
    <source>
        <dbReference type="ARBA" id="ARBA00004915"/>
    </source>
</evidence>
<sequence>MRVMNFSAGPSNLPDEVLKEAREHLFDYHGKGFSIMEVSHRGKVFEEVHFEAIKIAKELYGVNDDYEVLLMQGGASLQFAMIPMNLYMGGVCEFANTGVWTKKAIKEAEILGVNTKIVASSQESEFNHIPQFEFSDNADYAYICSNNTIYGTQYKSYPKTKSPLIIDASSDFFSKKIDFSNIAMLFGGVQKNAGISGLACAFLRKDMIERSKNKNIPSMLKYSVYAENNSLFNTPATFAIYMFNLEMKWLLNQGGLDKINEQNIQKAKILYDVIDESNGFYKGHAKKEDRSLMNVSFNIAHDKNLESVFVKEAEENGMIGLKGHKILGGIRASIYNSISIEKVQKLSEFMKDFAKKHA</sequence>
<feature type="modified residue" description="N6-(pyridoxal phosphate)lysine" evidence="12">
    <location>
        <position position="191"/>
    </location>
</feature>
<keyword evidence="8 12" id="KW-0664">Pyridoxine biosynthesis</keyword>
<evidence type="ECO:0000313" key="15">
    <source>
        <dbReference type="Proteomes" id="UP000031135"/>
    </source>
</evidence>
<comment type="pathway">
    <text evidence="2 12">Amino-acid biosynthesis; L-serine biosynthesis; L-serine from 3-phospho-D-glycerate: step 2/3.</text>
</comment>
<dbReference type="NCBIfam" id="NF003764">
    <property type="entry name" value="PRK05355.1"/>
    <property type="match status" value="1"/>
</dbReference>
<name>A0A0A8HEJ4_9BACT</name>
<feature type="binding site" evidence="12">
    <location>
        <begin position="75"/>
        <end position="76"/>
    </location>
    <ligand>
        <name>pyridoxal 5'-phosphate</name>
        <dbReference type="ChEBI" id="CHEBI:597326"/>
    </ligand>
</feature>
<feature type="binding site" evidence="12">
    <location>
        <position position="167"/>
    </location>
    <ligand>
        <name>pyridoxal 5'-phosphate</name>
        <dbReference type="ChEBI" id="CHEBI:597326"/>
    </ligand>
</feature>
<keyword evidence="4 12" id="KW-0032">Aminotransferase</keyword>
<comment type="caution">
    <text evidence="12">Lacks conserved residue(s) required for the propagation of feature annotation.</text>
</comment>
<dbReference type="RefSeq" id="WP_039664516.1">
    <property type="nucleotide sequence ID" value="NZ_CP007772.1"/>
</dbReference>
<keyword evidence="12" id="KW-0963">Cytoplasm</keyword>
<dbReference type="Gene3D" id="3.90.1150.10">
    <property type="entry name" value="Aspartate Aminotransferase, domain 1"/>
    <property type="match status" value="1"/>
</dbReference>
<evidence type="ECO:0000256" key="3">
    <source>
        <dbReference type="ARBA" id="ARBA00006904"/>
    </source>
</evidence>
<comment type="catalytic activity">
    <reaction evidence="11 12">
        <text>O-phospho-L-serine + 2-oxoglutarate = 3-phosphooxypyruvate + L-glutamate</text>
        <dbReference type="Rhea" id="RHEA:14329"/>
        <dbReference type="ChEBI" id="CHEBI:16810"/>
        <dbReference type="ChEBI" id="CHEBI:18110"/>
        <dbReference type="ChEBI" id="CHEBI:29985"/>
        <dbReference type="ChEBI" id="CHEBI:57524"/>
        <dbReference type="EC" id="2.6.1.52"/>
    </reaction>
</comment>
<feature type="binding site" evidence="12">
    <location>
        <position position="190"/>
    </location>
    <ligand>
        <name>pyridoxal 5'-phosphate</name>
        <dbReference type="ChEBI" id="CHEBI:597326"/>
    </ligand>
</feature>
<dbReference type="AlphaFoldDB" id="A0A0A8HEJ4"/>
<evidence type="ECO:0000256" key="9">
    <source>
        <dbReference type="ARBA" id="ARBA00023299"/>
    </source>
</evidence>
<dbReference type="FunFam" id="3.40.640.10:FF:000010">
    <property type="entry name" value="Phosphoserine aminotransferase"/>
    <property type="match status" value="1"/>
</dbReference>
<feature type="binding site" evidence="12">
    <location>
        <position position="100"/>
    </location>
    <ligand>
        <name>pyridoxal 5'-phosphate</name>
        <dbReference type="ChEBI" id="CHEBI:597326"/>
    </ligand>
</feature>